<evidence type="ECO:0000313" key="2">
    <source>
        <dbReference type="EMBL" id="BBJ41687.1"/>
    </source>
</evidence>
<dbReference type="EMBL" id="AP019620">
    <property type="protein sequence ID" value="BBJ41687.1"/>
    <property type="molecule type" value="Genomic_DNA"/>
</dbReference>
<reference evidence="2 3" key="1">
    <citation type="journal article" date="2020" name="Int. J. Syst. Evol. Microbiol.">
        <title>Reclassification of Streptomyces castelarensis and Streptomyces sporoclivatus as later heterotypic synonyms of Streptomyces antimycoticus.</title>
        <authorList>
            <person name="Komaki H."/>
            <person name="Tamura T."/>
        </authorList>
    </citation>
    <scope>NUCLEOTIDE SEQUENCE [LARGE SCALE GENOMIC DNA]</scope>
    <source>
        <strain evidence="2 3">NBRC 100767</strain>
    </source>
</reference>
<gene>
    <name evidence="2" type="ORF">SSPO_044050</name>
</gene>
<dbReference type="AlphaFoldDB" id="A0A499V6C6"/>
<accession>A0A499V6C6</accession>
<proteinExistence type="predicted"/>
<organism evidence="2 3">
    <name type="scientific">Streptomyces antimycoticus</name>
    <dbReference type="NCBI Taxonomy" id="68175"/>
    <lineage>
        <taxon>Bacteria</taxon>
        <taxon>Bacillati</taxon>
        <taxon>Actinomycetota</taxon>
        <taxon>Actinomycetes</taxon>
        <taxon>Kitasatosporales</taxon>
        <taxon>Streptomycetaceae</taxon>
        <taxon>Streptomyces</taxon>
        <taxon>Streptomyces violaceusniger group</taxon>
    </lineage>
</organism>
<feature type="compositionally biased region" description="Low complexity" evidence="1">
    <location>
        <begin position="23"/>
        <end position="32"/>
    </location>
</feature>
<evidence type="ECO:0000256" key="1">
    <source>
        <dbReference type="SAM" id="MobiDB-lite"/>
    </source>
</evidence>
<dbReference type="Proteomes" id="UP000463951">
    <property type="component" value="Chromosome"/>
</dbReference>
<feature type="region of interest" description="Disordered" evidence="1">
    <location>
        <begin position="154"/>
        <end position="173"/>
    </location>
</feature>
<evidence type="ECO:0000313" key="3">
    <source>
        <dbReference type="Proteomes" id="UP000463951"/>
    </source>
</evidence>
<protein>
    <submittedName>
        <fullName evidence="2">Uncharacterized protein</fullName>
    </submittedName>
</protein>
<feature type="region of interest" description="Disordered" evidence="1">
    <location>
        <begin position="16"/>
        <end position="146"/>
    </location>
</feature>
<name>A0A499V6C6_9ACTN</name>
<sequence length="173" mass="17497">MLMGLAAGAAEEALCGYDPVPAPASSPSTEAPAAEERRPDEAPAAVPQGSASSGDQPERPQGQGGRGDEGRAAIPGARTGEDGEARPQGGPRYRDQGAAGGFLPRAALTVAMNRRGRVPGPTPRAGSTAATARRRACPSHGRLTATNGRLTATTGRRSRVRGPAPAARCTGIR</sequence>